<evidence type="ECO:0000256" key="2">
    <source>
        <dbReference type="SAM" id="MobiDB-lite"/>
    </source>
</evidence>
<dbReference type="AlphaFoldDB" id="A0A8R2A564"/>
<organism evidence="4 5">
    <name type="scientific">Acyrthosiphon pisum</name>
    <name type="common">Pea aphid</name>
    <dbReference type="NCBI Taxonomy" id="7029"/>
    <lineage>
        <taxon>Eukaryota</taxon>
        <taxon>Metazoa</taxon>
        <taxon>Ecdysozoa</taxon>
        <taxon>Arthropoda</taxon>
        <taxon>Hexapoda</taxon>
        <taxon>Insecta</taxon>
        <taxon>Pterygota</taxon>
        <taxon>Neoptera</taxon>
        <taxon>Paraneoptera</taxon>
        <taxon>Hemiptera</taxon>
        <taxon>Sternorrhyncha</taxon>
        <taxon>Aphidomorpha</taxon>
        <taxon>Aphidoidea</taxon>
        <taxon>Aphididae</taxon>
        <taxon>Macrosiphini</taxon>
        <taxon>Acyrthosiphon</taxon>
    </lineage>
</organism>
<evidence type="ECO:0000313" key="5">
    <source>
        <dbReference type="Proteomes" id="UP000007819"/>
    </source>
</evidence>
<keyword evidence="1" id="KW-0479">Metal-binding</keyword>
<protein>
    <recommendedName>
        <fullName evidence="3">C2H2-type domain-containing protein</fullName>
    </recommendedName>
</protein>
<feature type="domain" description="C2H2-type" evidence="3">
    <location>
        <begin position="83"/>
        <end position="110"/>
    </location>
</feature>
<dbReference type="PROSITE" id="PS00028">
    <property type="entry name" value="ZINC_FINGER_C2H2_1"/>
    <property type="match status" value="1"/>
</dbReference>
<accession>A0A8R2A564</accession>
<sequence>MAKKPPKENIIPPIAPRERPYCPRTMVRYDKSLEPYPTKWVCRMCLKMLLSKEAVKNHLINCNARSSQNQANQAPPSNKDTPYICKYCDKVFSRRLPLKRHLEVHEKADSTQNNLKTKGHDNND</sequence>
<keyword evidence="1" id="KW-0863">Zinc-finger</keyword>
<dbReference type="Pfam" id="PF00096">
    <property type="entry name" value="zf-C2H2"/>
    <property type="match status" value="1"/>
</dbReference>
<dbReference type="GeneID" id="100575963"/>
<dbReference type="SUPFAM" id="SSF57667">
    <property type="entry name" value="beta-beta-alpha zinc fingers"/>
    <property type="match status" value="1"/>
</dbReference>
<dbReference type="InterPro" id="IPR036236">
    <property type="entry name" value="Znf_C2H2_sf"/>
</dbReference>
<reference evidence="5" key="1">
    <citation type="submission" date="2010-06" db="EMBL/GenBank/DDBJ databases">
        <authorList>
            <person name="Jiang H."/>
            <person name="Abraham K."/>
            <person name="Ali S."/>
            <person name="Alsbrooks S.L."/>
            <person name="Anim B.N."/>
            <person name="Anosike U.S."/>
            <person name="Attaway T."/>
            <person name="Bandaranaike D.P."/>
            <person name="Battles P.K."/>
            <person name="Bell S.N."/>
            <person name="Bell A.V."/>
            <person name="Beltran B."/>
            <person name="Bickham C."/>
            <person name="Bustamante Y."/>
            <person name="Caleb T."/>
            <person name="Canada A."/>
            <person name="Cardenas V."/>
            <person name="Carter K."/>
            <person name="Chacko J."/>
            <person name="Chandrabose M.N."/>
            <person name="Chavez D."/>
            <person name="Chavez A."/>
            <person name="Chen L."/>
            <person name="Chu H.-S."/>
            <person name="Claassen K.J."/>
            <person name="Cockrell R."/>
            <person name="Collins M."/>
            <person name="Cooper J.A."/>
            <person name="Cree A."/>
            <person name="Curry S.M."/>
            <person name="Da Y."/>
            <person name="Dao M.D."/>
            <person name="Das B."/>
            <person name="Davila M.-L."/>
            <person name="Davy-Carroll L."/>
            <person name="Denson S."/>
            <person name="Dinh H."/>
            <person name="Ebong V.E."/>
            <person name="Edwards J.R."/>
            <person name="Egan A."/>
            <person name="El-Daye J."/>
            <person name="Escobedo L."/>
            <person name="Fernandez S."/>
            <person name="Fernando P.R."/>
            <person name="Flagg N."/>
            <person name="Forbes L.D."/>
            <person name="Fowler R.G."/>
            <person name="Fu Q."/>
            <person name="Gabisi R.A."/>
            <person name="Ganer J."/>
            <person name="Garbino Pronczuk A."/>
            <person name="Garcia R.M."/>
            <person name="Garner T."/>
            <person name="Garrett T.E."/>
            <person name="Gonzalez D.A."/>
            <person name="Hamid H."/>
            <person name="Hawkins E.S."/>
            <person name="Hirani K."/>
            <person name="Hogues M.E."/>
            <person name="Hollins B."/>
            <person name="Hsiao C.-H."/>
            <person name="Jabil R."/>
            <person name="James M.L."/>
            <person name="Jhangiani S.N."/>
            <person name="Johnson B."/>
            <person name="Johnson Q."/>
            <person name="Joshi V."/>
            <person name="Kalu J.B."/>
            <person name="Kam C."/>
            <person name="Kashfia A."/>
            <person name="Keebler J."/>
            <person name="Kisamo H."/>
            <person name="Kovar C.L."/>
            <person name="Lago L.A."/>
            <person name="Lai C.-Y."/>
            <person name="Laidlaw J."/>
            <person name="Lara F."/>
            <person name="Le T.-K."/>
            <person name="Lee S.L."/>
            <person name="Legall F.H."/>
            <person name="Lemon S.J."/>
            <person name="Lewis L.R."/>
            <person name="Li B."/>
            <person name="Liu Y."/>
            <person name="Liu Y.-S."/>
            <person name="Lopez J."/>
            <person name="Lozado R.J."/>
            <person name="Lu J."/>
            <person name="Madu R.C."/>
            <person name="Maheshwari M."/>
            <person name="Maheshwari R."/>
            <person name="Malloy K."/>
            <person name="Martinez E."/>
            <person name="Mathew T."/>
            <person name="Mercado I.C."/>
            <person name="Mercado C."/>
            <person name="Meyer B."/>
            <person name="Montgomery K."/>
            <person name="Morgan M.B."/>
            <person name="Munidasa M."/>
            <person name="Nazareth L.V."/>
            <person name="Nelson J."/>
            <person name="Ng B.M."/>
            <person name="Nguyen N.B."/>
            <person name="Nguyen P.Q."/>
            <person name="Nguyen T."/>
            <person name="Obregon M."/>
            <person name="Okwuonu G.O."/>
            <person name="Onwere C.G."/>
            <person name="Orozco G."/>
            <person name="Parra A."/>
            <person name="Patel S."/>
            <person name="Patil S."/>
            <person name="Perez A."/>
            <person name="Perez Y."/>
            <person name="Pham C."/>
            <person name="Primus E.L."/>
            <person name="Pu L.-L."/>
            <person name="Puazo M."/>
            <person name="Qin X."/>
            <person name="Quiroz J.B."/>
            <person name="Reese J."/>
            <person name="Richards S."/>
            <person name="Rives C.M."/>
            <person name="Robberts R."/>
            <person name="Ruiz S.J."/>
            <person name="Ruiz M.J."/>
            <person name="Santibanez J."/>
            <person name="Schneider B.W."/>
            <person name="Sisson I."/>
            <person name="Smith M."/>
            <person name="Sodergren E."/>
            <person name="Song X.-Z."/>
            <person name="Song B.B."/>
            <person name="Summersgill H."/>
            <person name="Thelus R."/>
            <person name="Thornton R.D."/>
            <person name="Trejos Z.Y."/>
            <person name="Usmani K."/>
            <person name="Vattathil S."/>
            <person name="Villasana D."/>
            <person name="Walker D.L."/>
            <person name="Wang S."/>
            <person name="Wang K."/>
            <person name="White C.S."/>
            <person name="Williams A.C."/>
            <person name="Williamson J."/>
            <person name="Wilson K."/>
            <person name="Woghiren I.O."/>
            <person name="Woodworth J.R."/>
            <person name="Worley K.C."/>
            <person name="Wright R.A."/>
            <person name="Wu W."/>
            <person name="Young L."/>
            <person name="Zhang L."/>
            <person name="Zhang J."/>
            <person name="Zhu Y."/>
            <person name="Muzny D.M."/>
            <person name="Weinstock G."/>
            <person name="Gibbs R.A."/>
        </authorList>
    </citation>
    <scope>NUCLEOTIDE SEQUENCE [LARGE SCALE GENOMIC DNA]</scope>
    <source>
        <strain evidence="5">LSR1</strain>
    </source>
</reference>
<dbReference type="SMART" id="SM00355">
    <property type="entry name" value="ZnF_C2H2"/>
    <property type="match status" value="1"/>
</dbReference>
<name>A0A8R2A564_ACYPI</name>
<keyword evidence="5" id="KW-1185">Reference proteome</keyword>
<evidence type="ECO:0000259" key="3">
    <source>
        <dbReference type="PROSITE" id="PS50157"/>
    </source>
</evidence>
<dbReference type="Gene3D" id="3.30.160.60">
    <property type="entry name" value="Classic Zinc Finger"/>
    <property type="match status" value="1"/>
</dbReference>
<reference evidence="4" key="2">
    <citation type="submission" date="2022-06" db="UniProtKB">
        <authorList>
            <consortium name="EnsemblMetazoa"/>
        </authorList>
    </citation>
    <scope>IDENTIFICATION</scope>
</reference>
<evidence type="ECO:0000313" key="4">
    <source>
        <dbReference type="EnsemblMetazoa" id="XP_003241349.1"/>
    </source>
</evidence>
<dbReference type="KEGG" id="api:100575963"/>
<dbReference type="Proteomes" id="UP000007819">
    <property type="component" value="Chromosome A2"/>
</dbReference>
<proteinExistence type="predicted"/>
<dbReference type="PROSITE" id="PS50157">
    <property type="entry name" value="ZINC_FINGER_C2H2_2"/>
    <property type="match status" value="1"/>
</dbReference>
<dbReference type="GO" id="GO:0008270">
    <property type="term" value="F:zinc ion binding"/>
    <property type="evidence" value="ECO:0007669"/>
    <property type="project" value="UniProtKB-KW"/>
</dbReference>
<feature type="region of interest" description="Disordered" evidence="2">
    <location>
        <begin position="103"/>
        <end position="124"/>
    </location>
</feature>
<dbReference type="RefSeq" id="XP_003241349.1">
    <property type="nucleotide sequence ID" value="XM_003241301.3"/>
</dbReference>
<evidence type="ECO:0000256" key="1">
    <source>
        <dbReference type="PROSITE-ProRule" id="PRU00042"/>
    </source>
</evidence>
<dbReference type="EnsemblMetazoa" id="XM_003241301.3">
    <property type="protein sequence ID" value="XP_003241349.1"/>
    <property type="gene ID" value="LOC100575963"/>
</dbReference>
<keyword evidence="1" id="KW-0862">Zinc</keyword>
<dbReference type="InterPro" id="IPR013087">
    <property type="entry name" value="Znf_C2H2_type"/>
</dbReference>
<dbReference type="OrthoDB" id="6629309at2759"/>